<name>A0ABR2SXY7_9ROSI</name>
<organism evidence="1 2">
    <name type="scientific">Hibiscus sabdariffa</name>
    <name type="common">roselle</name>
    <dbReference type="NCBI Taxonomy" id="183260"/>
    <lineage>
        <taxon>Eukaryota</taxon>
        <taxon>Viridiplantae</taxon>
        <taxon>Streptophyta</taxon>
        <taxon>Embryophyta</taxon>
        <taxon>Tracheophyta</taxon>
        <taxon>Spermatophyta</taxon>
        <taxon>Magnoliopsida</taxon>
        <taxon>eudicotyledons</taxon>
        <taxon>Gunneridae</taxon>
        <taxon>Pentapetalae</taxon>
        <taxon>rosids</taxon>
        <taxon>malvids</taxon>
        <taxon>Malvales</taxon>
        <taxon>Malvaceae</taxon>
        <taxon>Malvoideae</taxon>
        <taxon>Hibiscus</taxon>
    </lineage>
</organism>
<sequence>MTAPFPSKLVLGQHQIQHSDLQENHQCGFSPRIVLGSIPPSASYDSQHNAEFQFSTEGSSFGALLDTQGDGLFDARTESDGINNGLISNQLSTERSSFEAFLDGQEDSRQPHSRWTQTLMFDARGVLYVKKLCRFILLMFGFAS</sequence>
<dbReference type="EMBL" id="JBBPBN010000010">
    <property type="protein sequence ID" value="KAK9030002.1"/>
    <property type="molecule type" value="Genomic_DNA"/>
</dbReference>
<evidence type="ECO:0000313" key="1">
    <source>
        <dbReference type="EMBL" id="KAK9030002.1"/>
    </source>
</evidence>
<accession>A0ABR2SXY7</accession>
<comment type="caution">
    <text evidence="1">The sequence shown here is derived from an EMBL/GenBank/DDBJ whole genome shotgun (WGS) entry which is preliminary data.</text>
</comment>
<evidence type="ECO:0000313" key="2">
    <source>
        <dbReference type="Proteomes" id="UP001396334"/>
    </source>
</evidence>
<gene>
    <name evidence="1" type="ORF">V6N11_031440</name>
</gene>
<keyword evidence="2" id="KW-1185">Reference proteome</keyword>
<protein>
    <submittedName>
        <fullName evidence="1">Uncharacterized protein</fullName>
    </submittedName>
</protein>
<reference evidence="1 2" key="1">
    <citation type="journal article" date="2024" name="G3 (Bethesda)">
        <title>Genome assembly of Hibiscus sabdariffa L. provides insights into metabolisms of medicinal natural products.</title>
        <authorList>
            <person name="Kim T."/>
        </authorList>
    </citation>
    <scope>NUCLEOTIDE SEQUENCE [LARGE SCALE GENOMIC DNA]</scope>
    <source>
        <strain evidence="1">TK-2024</strain>
        <tissue evidence="1">Old leaves</tissue>
    </source>
</reference>
<proteinExistence type="predicted"/>
<dbReference type="Proteomes" id="UP001396334">
    <property type="component" value="Unassembled WGS sequence"/>
</dbReference>